<dbReference type="InterPro" id="IPR013858">
    <property type="entry name" value="Peptidase_M10B_C"/>
</dbReference>
<dbReference type="Proteomes" id="UP000004162">
    <property type="component" value="Unassembled WGS sequence"/>
</dbReference>
<dbReference type="Gene3D" id="2.150.10.10">
    <property type="entry name" value="Serralysin-like metalloprotease, C-terminal"/>
    <property type="match status" value="3"/>
</dbReference>
<comment type="subcellular location">
    <subcellularLocation>
        <location evidence="2">Secreted</location>
    </subcellularLocation>
</comment>
<comment type="similarity">
    <text evidence="3">Belongs to the peptidase M10B family.</text>
</comment>
<evidence type="ECO:0000256" key="1">
    <source>
        <dbReference type="ARBA" id="ARBA00001913"/>
    </source>
</evidence>
<dbReference type="CDD" id="cd04277">
    <property type="entry name" value="ZnMc_serralysin_like"/>
    <property type="match status" value="1"/>
</dbReference>
<keyword evidence="5" id="KW-0677">Repeat</keyword>
<reference evidence="7 8" key="2">
    <citation type="submission" date="2006-07" db="EMBL/GenBank/DDBJ databases">
        <title>Sequencing of the draft genome and assembly of Chlorobium ferroxidans DSM 13031.</title>
        <authorList>
            <consortium name="US DOE Joint Genome Institute (JGI-PGF)"/>
            <person name="Copeland A."/>
            <person name="Lucas S."/>
            <person name="Lapidus A."/>
            <person name="Barry K."/>
            <person name="Glavina del Rio T."/>
            <person name="Dalin E."/>
            <person name="Tice H."/>
            <person name="Bruce D."/>
            <person name="Pitluck S."/>
            <person name="Richardson P."/>
        </authorList>
    </citation>
    <scope>NUCLEOTIDE SEQUENCE [LARGE SCALE GENOMIC DNA]</scope>
    <source>
        <strain evidence="7 8">DSM 13031</strain>
    </source>
</reference>
<evidence type="ECO:0000313" key="8">
    <source>
        <dbReference type="Proteomes" id="UP000004162"/>
    </source>
</evidence>
<name>Q0YQD0_9CHLB</name>
<organism evidence="7 8">
    <name type="scientific">Chlorobium ferrooxidans DSM 13031</name>
    <dbReference type="NCBI Taxonomy" id="377431"/>
    <lineage>
        <taxon>Bacteria</taxon>
        <taxon>Pseudomonadati</taxon>
        <taxon>Chlorobiota</taxon>
        <taxon>Chlorobiia</taxon>
        <taxon>Chlorobiales</taxon>
        <taxon>Chlorobiaceae</taxon>
        <taxon>Chlorobium/Pelodictyon group</taxon>
        <taxon>Chlorobium</taxon>
    </lineage>
</organism>
<dbReference type="EMBL" id="AASE01000018">
    <property type="protein sequence ID" value="EAT58497.1"/>
    <property type="molecule type" value="Genomic_DNA"/>
</dbReference>
<dbReference type="GO" id="GO:0005615">
    <property type="term" value="C:extracellular space"/>
    <property type="evidence" value="ECO:0007669"/>
    <property type="project" value="InterPro"/>
</dbReference>
<dbReference type="GO" id="GO:0008237">
    <property type="term" value="F:metallopeptidase activity"/>
    <property type="evidence" value="ECO:0007669"/>
    <property type="project" value="InterPro"/>
</dbReference>
<keyword evidence="7" id="KW-0378">Hydrolase</keyword>
<evidence type="ECO:0000256" key="2">
    <source>
        <dbReference type="ARBA" id="ARBA00004613"/>
    </source>
</evidence>
<dbReference type="SUPFAM" id="SSF51120">
    <property type="entry name" value="beta-Roll"/>
    <property type="match status" value="3"/>
</dbReference>
<dbReference type="NCBIfam" id="TIGR01965">
    <property type="entry name" value="VCBS_repeat"/>
    <property type="match status" value="10"/>
</dbReference>
<dbReference type="SMART" id="SM00235">
    <property type="entry name" value="ZnMc"/>
    <property type="match status" value="1"/>
</dbReference>
<evidence type="ECO:0000256" key="3">
    <source>
        <dbReference type="ARBA" id="ARBA00009490"/>
    </source>
</evidence>
<keyword evidence="8" id="KW-1185">Reference proteome</keyword>
<dbReference type="Pfam" id="PF00353">
    <property type="entry name" value="HemolysinCabind"/>
    <property type="match status" value="3"/>
</dbReference>
<dbReference type="GO" id="GO:0005509">
    <property type="term" value="F:calcium ion binding"/>
    <property type="evidence" value="ECO:0007669"/>
    <property type="project" value="InterPro"/>
</dbReference>
<gene>
    <name evidence="7" type="ORF">CferDRAFT_1073</name>
</gene>
<dbReference type="SUPFAM" id="SSF55486">
    <property type="entry name" value="Metalloproteases ('zincins'), catalytic domain"/>
    <property type="match status" value="1"/>
</dbReference>
<dbReference type="InterPro" id="IPR011049">
    <property type="entry name" value="Serralysin-like_metalloprot_C"/>
</dbReference>
<proteinExistence type="inferred from homology"/>
<dbReference type="InterPro" id="IPR024079">
    <property type="entry name" value="MetalloPept_cat_dom_sf"/>
</dbReference>
<sequence>MIKGNESPMSFIKQADNVGRTGTFTIGTNGVWSYTANSAFDSLNVRESIPERFSVTLTDGKTQVERVQITGTNDAAVISGDVSTTIAETDEALTATGQLAVTDIDNPSLFVAQIETEGIHGKFSIDESGLWSYIANSAFDELNEGESLTDSFIVTAADGTTEVVRVTITGTNEILPAGGSVAESLPVLSSSGNKSVAIITGDINASALETNAVITATGNLSVASNPLPFVAENGRVGSTGIFSIGADGLWNFTANSAFDGMNVGETVKESFTVSTVDGMTEVVTVTITGTNDVAVISGDFNATVLETNALIAVTGRLSAVDIDNPAIFSAQSGIKGMYGVFDMGSDGAWSYRAGSAFDSLNIGDTLTESFTASTIDGTSGLVTVTIAGTNDAAVITGDSSASYVETNAAMTVMGRLLVNDVDNPAAFVAQSDSKGRTGTFSIGTDGVWSYTANSAFDGLNVGGKVKDLFSVFTSDGTSQVVSVTITGTNDAAIITGDLSPTVFETNTAVSLTGRLRAMDMDNPSIFVAQNGITGLTGTFSIGMDGAWSYRANSAFDSLKVGETVTESFSVSTVDGTSELVTVIITGTDDASVVTGNFSASVAETDAPITANGTLTVSDIDSPFAFVAQSGTKGTLGLFSIGIDGAWDFRASSAFDNLNVGDTLTESFAVTTIDGTSDLVTVTITGTNDAAVITGSLHASEDESDAMITATGTLHATDVDSSSAFIAQTDVAGTNGTFSIGTDGVWIFSANSAFDGLNVDSSVTESFTVTTADGTSEVVTVTINGTNDAAVITGDFSATVAETNEASTATGHLTVTDLDNPAIFLIQTDNAGFNGSFSIDSDGLWSYSANSAFDYLNDGDSLVESFIVESADGTSQIVMLTIMGTNDAAVITGDFSASVDETNVPITATGHLSVTDVDNPALFVVQTDTGGINGSFSIDAAGLWSYAANSAFDELNAGDTLTESFTVSTMDGTTEIVTVTITGTNDALTTSQIVTQLTTSWGSGLTGYTFTWPADLTSISYAINEGTPTNVDGYTPSEGGTSLVQMSALQVATARLSFQLLDDIMAKSSGADHRLVQIADPSANITLNYSSNTGGGTYTISFGTVDTVTQSFSITAEQIWLSSAWSSNSDIGMSLGSYGLFTMIHEIGHALGLSHPGVYDAGNGGTITYQNNAAFAEDNRKYTVMSYFGGYLPGYGWYPDGTYSSFIFPQTPMLYDIAAIQALHGADTVTRTGDTIYGFNCNLASTDAERPIYDFTSNATPIFTIWDAGGMDTIDCSGYTTQQIINLNPGTYSSLGGMTENVAIAFDCTIERAVGGSGNDVLIGSAALNYLNGGNAGDFYIVNRAGDHLAAEFADTGTTGSDEVRFASTIEHDTLTLFAGDTGIERVVIGTGVGISGVTTGTTSLDVDASAVLNPIVITGNAGANKLTGTTYNDVLYGGKGTDLLNGGNGSDIYHIFSADEHLSAEFSDTGTTGSDDVRFGSTIANDTLTLYAGDTGIERVTATGTATLNIDASGVLNGLLLTGNAGSNTLTGTAYCDTFTGGSGADSFVFTYQLQPVVNKDTIIDFQSGSDVLAFSKGSFTGITSSAGGLLSSAEFWSEAGATVGHDSDDRIIYDTATGNLYYDDDGNGSANARLVALIGTTAHPALLYTDISIIS</sequence>
<dbReference type="InterPro" id="IPR034033">
    <property type="entry name" value="Serralysin-like"/>
</dbReference>
<accession>Q0YQD0</accession>
<dbReference type="InterPro" id="IPR018511">
    <property type="entry name" value="Hemolysin-typ_Ca-bd_CS"/>
</dbReference>
<reference evidence="7 8" key="1">
    <citation type="submission" date="2006-07" db="EMBL/GenBank/DDBJ databases">
        <title>Annotation of the draft genome assembly of Chlorobium ferroxidans DSM 13031.</title>
        <authorList>
            <consortium name="US DOE Joint Genome Institute (JGI-ORNL)"/>
            <person name="Larimer F."/>
            <person name="Land M."/>
            <person name="Hauser L."/>
        </authorList>
    </citation>
    <scope>NUCLEOTIDE SEQUENCE [LARGE SCALE GENOMIC DNA]</scope>
    <source>
        <strain evidence="7 8">DSM 13031</strain>
    </source>
</reference>
<dbReference type="InterPro" id="IPR006026">
    <property type="entry name" value="Peptidase_Metallo"/>
</dbReference>
<dbReference type="GO" id="GO:0006508">
    <property type="term" value="P:proteolysis"/>
    <property type="evidence" value="ECO:0007669"/>
    <property type="project" value="InterPro"/>
</dbReference>
<comment type="caution">
    <text evidence="7">The sequence shown here is derived from an EMBL/GenBank/DDBJ whole genome shotgun (WGS) entry which is preliminary data.</text>
</comment>
<dbReference type="EC" id="3.4.24.40" evidence="7"/>
<dbReference type="PROSITE" id="PS00330">
    <property type="entry name" value="HEMOLYSIN_CALCIUM"/>
    <property type="match status" value="1"/>
</dbReference>
<dbReference type="InterPro" id="IPR040853">
    <property type="entry name" value="RapA2_cadherin-like"/>
</dbReference>
<dbReference type="Pfam" id="PF08548">
    <property type="entry name" value="Peptidase_M10_C"/>
    <property type="match status" value="1"/>
</dbReference>
<keyword evidence="4" id="KW-0964">Secreted</keyword>
<comment type="cofactor">
    <cofactor evidence="1">
        <name>Ca(2+)</name>
        <dbReference type="ChEBI" id="CHEBI:29108"/>
    </cofactor>
</comment>
<dbReference type="InterPro" id="IPR013783">
    <property type="entry name" value="Ig-like_fold"/>
</dbReference>
<dbReference type="PRINTS" id="PR00313">
    <property type="entry name" value="CABNDNGRPT"/>
</dbReference>
<evidence type="ECO:0000259" key="6">
    <source>
        <dbReference type="SMART" id="SM00235"/>
    </source>
</evidence>
<dbReference type="InterPro" id="IPR010221">
    <property type="entry name" value="VCBS_dom"/>
</dbReference>
<feature type="domain" description="Peptidase metallopeptidase" evidence="6">
    <location>
        <begin position="1007"/>
        <end position="1189"/>
    </location>
</feature>
<dbReference type="Pfam" id="PF17803">
    <property type="entry name" value="Cadherin_4"/>
    <property type="match status" value="7"/>
</dbReference>
<dbReference type="Gene3D" id="2.60.40.10">
    <property type="entry name" value="Immunoglobulins"/>
    <property type="match status" value="7"/>
</dbReference>
<protein>
    <submittedName>
        <fullName evidence="7">VCBS</fullName>
        <ecNumber evidence="7">3.4.24.40</ecNumber>
    </submittedName>
</protein>
<evidence type="ECO:0000313" key="7">
    <source>
        <dbReference type="EMBL" id="EAT58497.1"/>
    </source>
</evidence>
<dbReference type="InterPro" id="IPR001343">
    <property type="entry name" value="Hemolysn_Ca-bd"/>
</dbReference>
<dbReference type="GO" id="GO:0008270">
    <property type="term" value="F:zinc ion binding"/>
    <property type="evidence" value="ECO:0007669"/>
    <property type="project" value="InterPro"/>
</dbReference>
<evidence type="ECO:0000256" key="5">
    <source>
        <dbReference type="ARBA" id="ARBA00022737"/>
    </source>
</evidence>
<evidence type="ECO:0000256" key="4">
    <source>
        <dbReference type="ARBA" id="ARBA00022525"/>
    </source>
</evidence>
<dbReference type="Gene3D" id="3.40.390.10">
    <property type="entry name" value="Collagenase (Catalytic Domain)"/>
    <property type="match status" value="1"/>
</dbReference>